<feature type="domain" description="Rhodanese" evidence="2">
    <location>
        <begin position="130"/>
        <end position="212"/>
    </location>
</feature>
<gene>
    <name evidence="4" type="ORF">SAMN06264849_103307</name>
</gene>
<dbReference type="InterPro" id="IPR036388">
    <property type="entry name" value="WH-like_DNA-bd_sf"/>
</dbReference>
<feature type="domain" description="HTH arsR-type" evidence="3">
    <location>
        <begin position="8"/>
        <end position="102"/>
    </location>
</feature>
<dbReference type="PANTHER" id="PTHR43031">
    <property type="entry name" value="FAD-DEPENDENT OXIDOREDUCTASE"/>
    <property type="match status" value="1"/>
</dbReference>
<proteinExistence type="predicted"/>
<dbReference type="SMART" id="SM00450">
    <property type="entry name" value="RHOD"/>
    <property type="match status" value="1"/>
</dbReference>
<dbReference type="Pfam" id="PF00581">
    <property type="entry name" value="Rhodanese"/>
    <property type="match status" value="1"/>
</dbReference>
<dbReference type="InterPro" id="IPR001845">
    <property type="entry name" value="HTH_ArsR_DNA-bd_dom"/>
</dbReference>
<dbReference type="Proteomes" id="UP000315636">
    <property type="component" value="Unassembled WGS sequence"/>
</dbReference>
<sequence>MKEDVRMLKDGIYGQFARIGKALSSPRRLELLDLLSQGPKSVETLSRETMMSVANVSQHLQTLLEARLVIFEKKGTYAIYRLSSSTTSRLLLLMQELAEELLAEVKQLREQFYRGELEAISLEGLQDRMQNEDVILIDVRPKEEYEYAHIPGAYSVPITELEQHLKQLPPEQKIVAYCRGRYCVYAAQAVDQLRSHGYQAVRLEEGIREWKVLSIPE</sequence>
<evidence type="ECO:0000256" key="1">
    <source>
        <dbReference type="ARBA" id="ARBA00023125"/>
    </source>
</evidence>
<dbReference type="SUPFAM" id="SSF46785">
    <property type="entry name" value="Winged helix' DNA-binding domain"/>
    <property type="match status" value="1"/>
</dbReference>
<dbReference type="EMBL" id="FXTI01000003">
    <property type="protein sequence ID" value="SMO57703.1"/>
    <property type="molecule type" value="Genomic_DNA"/>
</dbReference>
<reference evidence="4 5" key="1">
    <citation type="submission" date="2017-05" db="EMBL/GenBank/DDBJ databases">
        <authorList>
            <person name="Varghese N."/>
            <person name="Submissions S."/>
        </authorList>
    </citation>
    <scope>NUCLEOTIDE SEQUENCE [LARGE SCALE GENOMIC DNA]</scope>
    <source>
        <strain evidence="4 5">DSM 45474</strain>
    </source>
</reference>
<accession>A0A521CE47</accession>
<dbReference type="CDD" id="cd00090">
    <property type="entry name" value="HTH_ARSR"/>
    <property type="match status" value="1"/>
</dbReference>
<dbReference type="Pfam" id="PF01022">
    <property type="entry name" value="HTH_5"/>
    <property type="match status" value="1"/>
</dbReference>
<dbReference type="GO" id="GO:0003700">
    <property type="term" value="F:DNA-binding transcription factor activity"/>
    <property type="evidence" value="ECO:0007669"/>
    <property type="project" value="InterPro"/>
</dbReference>
<dbReference type="InterPro" id="IPR001763">
    <property type="entry name" value="Rhodanese-like_dom"/>
</dbReference>
<evidence type="ECO:0000313" key="4">
    <source>
        <dbReference type="EMBL" id="SMO57703.1"/>
    </source>
</evidence>
<dbReference type="NCBIfam" id="NF033788">
    <property type="entry name" value="HTH_metalloreg"/>
    <property type="match status" value="1"/>
</dbReference>
<dbReference type="InterPro" id="IPR036873">
    <property type="entry name" value="Rhodanese-like_dom_sf"/>
</dbReference>
<dbReference type="InterPro" id="IPR001307">
    <property type="entry name" value="Thiosulphate_STrfase_CS"/>
</dbReference>
<dbReference type="AlphaFoldDB" id="A0A521CE47"/>
<evidence type="ECO:0000259" key="2">
    <source>
        <dbReference type="PROSITE" id="PS50206"/>
    </source>
</evidence>
<protein>
    <submittedName>
        <fullName evidence="4">Transcriptional regulator, ArsR family</fullName>
    </submittedName>
</protein>
<dbReference type="PROSITE" id="PS50206">
    <property type="entry name" value="RHODANESE_3"/>
    <property type="match status" value="1"/>
</dbReference>
<keyword evidence="5" id="KW-1185">Reference proteome</keyword>
<evidence type="ECO:0000313" key="5">
    <source>
        <dbReference type="Proteomes" id="UP000315636"/>
    </source>
</evidence>
<dbReference type="GO" id="GO:0003677">
    <property type="term" value="F:DNA binding"/>
    <property type="evidence" value="ECO:0007669"/>
    <property type="project" value="UniProtKB-KW"/>
</dbReference>
<dbReference type="PROSITE" id="PS00380">
    <property type="entry name" value="RHODANESE_1"/>
    <property type="match status" value="1"/>
</dbReference>
<dbReference type="SUPFAM" id="SSF52821">
    <property type="entry name" value="Rhodanese/Cell cycle control phosphatase"/>
    <property type="match status" value="1"/>
</dbReference>
<dbReference type="Gene3D" id="1.10.10.10">
    <property type="entry name" value="Winged helix-like DNA-binding domain superfamily/Winged helix DNA-binding domain"/>
    <property type="match status" value="1"/>
</dbReference>
<dbReference type="InterPro" id="IPR050229">
    <property type="entry name" value="GlpE_sulfurtransferase"/>
</dbReference>
<dbReference type="InterPro" id="IPR036390">
    <property type="entry name" value="WH_DNA-bd_sf"/>
</dbReference>
<dbReference type="Gene3D" id="3.40.250.10">
    <property type="entry name" value="Rhodanese-like domain"/>
    <property type="match status" value="1"/>
</dbReference>
<evidence type="ECO:0000259" key="3">
    <source>
        <dbReference type="PROSITE" id="PS50987"/>
    </source>
</evidence>
<keyword evidence="1" id="KW-0238">DNA-binding</keyword>
<dbReference type="InterPro" id="IPR011991">
    <property type="entry name" value="ArsR-like_HTH"/>
</dbReference>
<dbReference type="PRINTS" id="PR00778">
    <property type="entry name" value="HTHARSR"/>
</dbReference>
<dbReference type="RefSeq" id="WP_142505035.1">
    <property type="nucleotide sequence ID" value="NZ_FXTI01000003.1"/>
</dbReference>
<dbReference type="PANTHER" id="PTHR43031:SF1">
    <property type="entry name" value="PYRIDINE NUCLEOTIDE-DISULPHIDE OXIDOREDUCTASE"/>
    <property type="match status" value="1"/>
</dbReference>
<dbReference type="GO" id="GO:0004792">
    <property type="term" value="F:thiosulfate-cyanide sulfurtransferase activity"/>
    <property type="evidence" value="ECO:0007669"/>
    <property type="project" value="InterPro"/>
</dbReference>
<dbReference type="PROSITE" id="PS50987">
    <property type="entry name" value="HTH_ARSR_2"/>
    <property type="match status" value="1"/>
</dbReference>
<dbReference type="SMART" id="SM00418">
    <property type="entry name" value="HTH_ARSR"/>
    <property type="match status" value="1"/>
</dbReference>
<organism evidence="4 5">
    <name type="scientific">Melghirimyces algeriensis</name>
    <dbReference type="NCBI Taxonomy" id="910412"/>
    <lineage>
        <taxon>Bacteria</taxon>
        <taxon>Bacillati</taxon>
        <taxon>Bacillota</taxon>
        <taxon>Bacilli</taxon>
        <taxon>Bacillales</taxon>
        <taxon>Thermoactinomycetaceae</taxon>
        <taxon>Melghirimyces</taxon>
    </lineage>
</organism>
<dbReference type="OrthoDB" id="9800872at2"/>
<name>A0A521CE47_9BACL</name>
<dbReference type="CDD" id="cd00158">
    <property type="entry name" value="RHOD"/>
    <property type="match status" value="1"/>
</dbReference>